<proteinExistence type="predicted"/>
<comment type="caution">
    <text evidence="3">The sequence shown here is derived from an EMBL/GenBank/DDBJ whole genome shotgun (WGS) entry which is preliminary data.</text>
</comment>
<gene>
    <name evidence="3" type="ORF">Ctaglu_08920</name>
</gene>
<protein>
    <recommendedName>
        <fullName evidence="5">DUF1835 domain-containing protein</fullName>
    </recommendedName>
</protein>
<evidence type="ECO:0000259" key="1">
    <source>
        <dbReference type="Pfam" id="PF08874"/>
    </source>
</evidence>
<reference evidence="3 4" key="1">
    <citation type="submission" date="2018-11" db="EMBL/GenBank/DDBJ databases">
        <title>Genome sequencing and assembly of Clostridium tagluense strain A121.</title>
        <authorList>
            <person name="Murakami T."/>
            <person name="Segawa T."/>
            <person name="Shcherbakova V.A."/>
            <person name="Mori H."/>
            <person name="Yoshimura Y."/>
        </authorList>
    </citation>
    <scope>NUCLEOTIDE SEQUENCE [LARGE SCALE GENOMIC DNA]</scope>
    <source>
        <strain evidence="3 4">A121</strain>
    </source>
</reference>
<dbReference type="Pfam" id="PF08874">
    <property type="entry name" value="DUF1835"/>
    <property type="match status" value="1"/>
</dbReference>
<evidence type="ECO:0000313" key="3">
    <source>
        <dbReference type="EMBL" id="GCD09269.1"/>
    </source>
</evidence>
<dbReference type="OrthoDB" id="343110at2"/>
<name>A0A401UIH2_9CLOT</name>
<keyword evidence="4" id="KW-1185">Reference proteome</keyword>
<evidence type="ECO:0000259" key="2">
    <source>
        <dbReference type="Pfam" id="PF12395"/>
    </source>
</evidence>
<sequence length="345" mass="40430">MQNIIHICFSPSAGGSLRYAINNKKLLEGKGVISFDDDISQGMIRDGINTDERMHWWNRISGKDEVTSLESNYLKEGYREFYKSISKIKDSDVIYLWYGHCGNEICGMLYTLELLKYKTTNMYLINVSDMIEESSNDLYTYISMSEIMPEKLKSFIKLKRKIELKEYDTLLNEWNSLKNDNLILRIFKDGKIRSVKDDYFDIDILKYTEKEFRKSARIVGSVMAFSEIRISDGYIFWRIKELVELGMIEFKGIFGVMREMEIKITQKGLEYIRNDLKAMEFWENREGGLQKQIEITNEAKKQGRMEEKITIAKKLIDVLDMETIAEKTGLTIPQVRNLKNGEKML</sequence>
<dbReference type="Pfam" id="PF12395">
    <property type="entry name" value="DUF3658"/>
    <property type="match status" value="1"/>
</dbReference>
<dbReference type="EMBL" id="BHYK01000004">
    <property type="protein sequence ID" value="GCD09269.1"/>
    <property type="molecule type" value="Genomic_DNA"/>
</dbReference>
<organism evidence="3 4">
    <name type="scientific">Clostridium tagluense</name>
    <dbReference type="NCBI Taxonomy" id="360422"/>
    <lineage>
        <taxon>Bacteria</taxon>
        <taxon>Bacillati</taxon>
        <taxon>Bacillota</taxon>
        <taxon>Clostridia</taxon>
        <taxon>Eubacteriales</taxon>
        <taxon>Clostridiaceae</taxon>
        <taxon>Clostridium</taxon>
    </lineage>
</organism>
<dbReference type="InterPro" id="IPR014973">
    <property type="entry name" value="DUF1835"/>
</dbReference>
<dbReference type="InterPro" id="IPR022123">
    <property type="entry name" value="DUF3658"/>
</dbReference>
<evidence type="ECO:0000313" key="4">
    <source>
        <dbReference type="Proteomes" id="UP000287872"/>
    </source>
</evidence>
<accession>A0A401UIH2</accession>
<dbReference type="Proteomes" id="UP000287872">
    <property type="component" value="Unassembled WGS sequence"/>
</dbReference>
<feature type="domain" description="DUF3658" evidence="2">
    <location>
        <begin position="156"/>
        <end position="261"/>
    </location>
</feature>
<dbReference type="AlphaFoldDB" id="A0A401UIH2"/>
<evidence type="ECO:0008006" key="5">
    <source>
        <dbReference type="Google" id="ProtNLM"/>
    </source>
</evidence>
<dbReference type="RefSeq" id="WP_124998522.1">
    <property type="nucleotide sequence ID" value="NZ_BHYK01000004.1"/>
</dbReference>
<feature type="domain" description="DUF1835" evidence="1">
    <location>
        <begin position="5"/>
        <end position="127"/>
    </location>
</feature>